<organism evidence="3 4">
    <name type="scientific">Cichlidogyrus casuarinus</name>
    <dbReference type="NCBI Taxonomy" id="1844966"/>
    <lineage>
        <taxon>Eukaryota</taxon>
        <taxon>Metazoa</taxon>
        <taxon>Spiralia</taxon>
        <taxon>Lophotrochozoa</taxon>
        <taxon>Platyhelminthes</taxon>
        <taxon>Monogenea</taxon>
        <taxon>Monopisthocotylea</taxon>
        <taxon>Dactylogyridea</taxon>
        <taxon>Ancyrocephalidae</taxon>
        <taxon>Cichlidogyrus</taxon>
    </lineage>
</organism>
<dbReference type="AlphaFoldDB" id="A0ABD2QKW6"/>
<sequence>MDDSLALVDIASYFNIEFDESANQEPPKPNQTSQFFLNVTSEQSTNSCSSGYCSLSNSLSAPSTCKTQVEFCISRSTAKCLGRTSSLLLTQLKRDPLKSPSNWLAKPSRNCDNVPKIAKVARKNLSSQGELPEPELSEDCNSAPASLGLLIKGKENRSLSPVTEFDVPCCSSPVLNKRARISQITSTSNDLFRCHSTPVHASSQFHPTLVSHSPVHHSRSDSVPVALYSSADSESDQKTSHVLPVCDKTTSGLNCVSVDTVCDLMQGNIKHLNNDIQKYLIIDCRYPYEYENGHLQGAINIYTHSELIEQIFTRVPVKMYGSKEAKSLGPCLKRRLSEIKLDPLEDALLDAELEKLSFQEQDTEADDTPLDSSSFFFGNEVEELHMDILQASMSHSRSRNPSLAETSLTSMGEASSSDSSTSFNASFLKDPAFMVIFHCEFSSQRAPSLATFLRSIDRKSNFERYPFLFFPEIYIMKGGYSAFYKKYPNLCVPNGYTSMFQPTFKKEMSFYKRLSKRVSDACLNFVRQQEPAKQQRQTVVSHCTNQALPTVQVYAEQEANDEEHARIEELSLDMAERIVRLGKRVVQASMEPLNQYFANVDLNNSVPPPRKPSLKKTKTTFVGFEHPSTPVDYQRGGIKRSHTMTATPMLSKFYN</sequence>
<dbReference type="EMBL" id="JBJKFK010000070">
    <property type="protein sequence ID" value="KAL3320189.1"/>
    <property type="molecule type" value="Genomic_DNA"/>
</dbReference>
<dbReference type="Gene3D" id="3.40.250.10">
    <property type="entry name" value="Rhodanese-like domain"/>
    <property type="match status" value="2"/>
</dbReference>
<proteinExistence type="predicted"/>
<dbReference type="PANTHER" id="PTHR10828">
    <property type="entry name" value="M-PHASE INDUCER PHOSPHATASE DUAL SPECIFICITY PHOSPHATASE CDC25"/>
    <property type="match status" value="1"/>
</dbReference>
<dbReference type="InterPro" id="IPR001763">
    <property type="entry name" value="Rhodanese-like_dom"/>
</dbReference>
<feature type="region of interest" description="Disordered" evidence="1">
    <location>
        <begin position="396"/>
        <end position="420"/>
    </location>
</feature>
<gene>
    <name evidence="3" type="ORF">Ciccas_001127</name>
</gene>
<feature type="compositionally biased region" description="Low complexity" evidence="1">
    <location>
        <begin position="410"/>
        <end position="420"/>
    </location>
</feature>
<comment type="caution">
    <text evidence="3">The sequence shown here is derived from an EMBL/GenBank/DDBJ whole genome shotgun (WGS) entry which is preliminary data.</text>
</comment>
<dbReference type="Pfam" id="PF00581">
    <property type="entry name" value="Rhodanese"/>
    <property type="match status" value="1"/>
</dbReference>
<dbReference type="SMART" id="SM00450">
    <property type="entry name" value="RHOD"/>
    <property type="match status" value="1"/>
</dbReference>
<reference evidence="3 4" key="1">
    <citation type="submission" date="2024-11" db="EMBL/GenBank/DDBJ databases">
        <title>Adaptive evolution of stress response genes in parasites aligns with host niche diversity.</title>
        <authorList>
            <person name="Hahn C."/>
            <person name="Resl P."/>
        </authorList>
    </citation>
    <scope>NUCLEOTIDE SEQUENCE [LARGE SCALE GENOMIC DNA]</scope>
    <source>
        <strain evidence="3">EGGRZ-B1_66</strain>
        <tissue evidence="3">Body</tissue>
    </source>
</reference>
<keyword evidence="4" id="KW-1185">Reference proteome</keyword>
<evidence type="ECO:0000259" key="2">
    <source>
        <dbReference type="PROSITE" id="PS50206"/>
    </source>
</evidence>
<feature type="domain" description="Rhodanese" evidence="2">
    <location>
        <begin position="275"/>
        <end position="492"/>
    </location>
</feature>
<evidence type="ECO:0000256" key="1">
    <source>
        <dbReference type="SAM" id="MobiDB-lite"/>
    </source>
</evidence>
<accession>A0ABD2QKW6</accession>
<protein>
    <recommendedName>
        <fullName evidence="2">Rhodanese domain-containing protein</fullName>
    </recommendedName>
</protein>
<feature type="compositionally biased region" description="Polar residues" evidence="1">
    <location>
        <begin position="396"/>
        <end position="409"/>
    </location>
</feature>
<evidence type="ECO:0000313" key="3">
    <source>
        <dbReference type="EMBL" id="KAL3320189.1"/>
    </source>
</evidence>
<evidence type="ECO:0000313" key="4">
    <source>
        <dbReference type="Proteomes" id="UP001626550"/>
    </source>
</evidence>
<dbReference type="PANTHER" id="PTHR10828:SF17">
    <property type="entry name" value="PROTEIN-TYROSINE-PHOSPHATASE"/>
    <property type="match status" value="1"/>
</dbReference>
<dbReference type="PROSITE" id="PS50206">
    <property type="entry name" value="RHODANESE_3"/>
    <property type="match status" value="1"/>
</dbReference>
<dbReference type="InterPro" id="IPR036873">
    <property type="entry name" value="Rhodanese-like_dom_sf"/>
</dbReference>
<name>A0ABD2QKW6_9PLAT</name>
<dbReference type="SUPFAM" id="SSF52821">
    <property type="entry name" value="Rhodanese/Cell cycle control phosphatase"/>
    <property type="match status" value="1"/>
</dbReference>
<dbReference type="Proteomes" id="UP001626550">
    <property type="component" value="Unassembled WGS sequence"/>
</dbReference>